<evidence type="ECO:0000256" key="11">
    <source>
        <dbReference type="RuleBase" id="RU004450"/>
    </source>
</evidence>
<reference evidence="13" key="1">
    <citation type="thesis" date="2017" institute="China Agricultural University">
        <title>Studies on the comparative mitochondrial genomics and phylogeny of Heteroptera (Insecta: Hemiptera).</title>
        <authorList>
            <person name="Jiang P."/>
        </authorList>
    </citation>
    <scope>NUCLEOTIDE SEQUENCE</scope>
</reference>
<feature type="transmembrane region" description="Helical" evidence="12">
    <location>
        <begin position="20"/>
        <end position="38"/>
    </location>
</feature>
<dbReference type="Gene3D" id="1.20.120.220">
    <property type="entry name" value="ATP synthase, F0 complex, subunit A"/>
    <property type="match status" value="1"/>
</dbReference>
<dbReference type="InterPro" id="IPR035908">
    <property type="entry name" value="F0_ATP_A_sf"/>
</dbReference>
<evidence type="ECO:0000256" key="7">
    <source>
        <dbReference type="ARBA" id="ARBA00022989"/>
    </source>
</evidence>
<evidence type="ECO:0000256" key="3">
    <source>
        <dbReference type="ARBA" id="ARBA00022448"/>
    </source>
</evidence>
<keyword evidence="7 12" id="KW-1133">Transmembrane helix</keyword>
<dbReference type="PANTHER" id="PTHR11410">
    <property type="entry name" value="ATP SYNTHASE SUBUNIT A"/>
    <property type="match status" value="1"/>
</dbReference>
<keyword evidence="8" id="KW-0406">Ion transport</keyword>
<evidence type="ECO:0000256" key="10">
    <source>
        <dbReference type="ARBA" id="ARBA00023310"/>
    </source>
</evidence>
<keyword evidence="9 12" id="KW-0472">Membrane</keyword>
<feature type="transmembrane region" description="Helical" evidence="12">
    <location>
        <begin position="169"/>
        <end position="191"/>
    </location>
</feature>
<organism evidence="13">
    <name type="scientific">Velinus nodipes</name>
    <dbReference type="NCBI Taxonomy" id="1524544"/>
    <lineage>
        <taxon>Eukaryota</taxon>
        <taxon>Metazoa</taxon>
        <taxon>Ecdysozoa</taxon>
        <taxon>Arthropoda</taxon>
        <taxon>Hexapoda</taxon>
        <taxon>Insecta</taxon>
        <taxon>Pterygota</taxon>
        <taxon>Neoptera</taxon>
        <taxon>Paraneoptera</taxon>
        <taxon>Hemiptera</taxon>
        <taxon>Heteroptera</taxon>
        <taxon>Panheteroptera</taxon>
        <taxon>Cimicomorpha</taxon>
        <taxon>Reduviidae</taxon>
        <taxon>Harpactorinae</taxon>
        <taxon>Harpactorini</taxon>
        <taxon>Velinus</taxon>
    </lineage>
</organism>
<dbReference type="Pfam" id="PF00119">
    <property type="entry name" value="ATP-synt_A"/>
    <property type="match status" value="1"/>
</dbReference>
<evidence type="ECO:0000256" key="5">
    <source>
        <dbReference type="ARBA" id="ARBA00022692"/>
    </source>
</evidence>
<dbReference type="AlphaFoldDB" id="A0A343W8U3"/>
<dbReference type="PRINTS" id="PR00123">
    <property type="entry name" value="ATPASEA"/>
</dbReference>
<evidence type="ECO:0000313" key="13">
    <source>
        <dbReference type="EMBL" id="AVZ00783.1"/>
    </source>
</evidence>
<dbReference type="PANTHER" id="PTHR11410:SF0">
    <property type="entry name" value="ATP SYNTHASE SUBUNIT A"/>
    <property type="match status" value="1"/>
</dbReference>
<keyword evidence="5 12" id="KW-0812">Transmembrane</keyword>
<keyword evidence="4" id="KW-0138">CF(0)</keyword>
<feature type="transmembrane region" description="Helical" evidence="12">
    <location>
        <begin position="68"/>
        <end position="92"/>
    </location>
</feature>
<keyword evidence="3" id="KW-0813">Transport</keyword>
<dbReference type="GO" id="GO:0045259">
    <property type="term" value="C:proton-transporting ATP synthase complex"/>
    <property type="evidence" value="ECO:0007669"/>
    <property type="project" value="UniProtKB-KW"/>
</dbReference>
<dbReference type="InterPro" id="IPR000568">
    <property type="entry name" value="ATP_synth_F0_asu"/>
</dbReference>
<dbReference type="GO" id="GO:0005743">
    <property type="term" value="C:mitochondrial inner membrane"/>
    <property type="evidence" value="ECO:0007669"/>
    <property type="project" value="UniProtKB-SubCell"/>
</dbReference>
<geneLocation type="mitochondrion" evidence="13"/>
<evidence type="ECO:0000256" key="12">
    <source>
        <dbReference type="SAM" id="Phobius"/>
    </source>
</evidence>
<dbReference type="EMBL" id="KY069961">
    <property type="protein sequence ID" value="AVZ00783.1"/>
    <property type="molecule type" value="Genomic_DNA"/>
</dbReference>
<accession>A0A343W8U3</accession>
<evidence type="ECO:0000256" key="4">
    <source>
        <dbReference type="ARBA" id="ARBA00022547"/>
    </source>
</evidence>
<evidence type="ECO:0000256" key="6">
    <source>
        <dbReference type="ARBA" id="ARBA00022781"/>
    </source>
</evidence>
<protein>
    <recommendedName>
        <fullName evidence="11">ATP synthase subunit a</fullName>
    </recommendedName>
</protein>
<evidence type="ECO:0000256" key="1">
    <source>
        <dbReference type="ARBA" id="ARBA00004141"/>
    </source>
</evidence>
<dbReference type="CTD" id="4508"/>
<keyword evidence="10" id="KW-0066">ATP synthesis</keyword>
<comment type="subcellular location">
    <subcellularLocation>
        <location evidence="1">Membrane</location>
        <topology evidence="1">Multi-pass membrane protein</topology>
    </subcellularLocation>
    <subcellularLocation>
        <location evidence="11">Mitochondrion inner membrane</location>
        <topology evidence="11">Multi-pass membrane protein</topology>
    </subcellularLocation>
</comment>
<evidence type="ECO:0000256" key="2">
    <source>
        <dbReference type="ARBA" id="ARBA00006810"/>
    </source>
</evidence>
<sequence>MMSNVFSTFDPVTSMSTSMNWVSSMIVLTVIPSMYWMIPSRYNMIFKILHQKVHNEFKTILGIENLNLSIMFVSLFMLILMNNLLGLIPYVFTSSSHLVFTLSLALPMWLSGVLFGWINHTKHMLAHLVPEGTPMMLVPFMVCIETISNLVRPVSLSVRLMTNMLAGHMFLCMLGNLITNASSTVFTLGMMTELFLLMYETAVALIQAYVFSSLSLMYIKEVTYENT</sequence>
<dbReference type="GO" id="GO:0046933">
    <property type="term" value="F:proton-transporting ATP synthase activity, rotational mechanism"/>
    <property type="evidence" value="ECO:0007669"/>
    <property type="project" value="TreeGrafter"/>
</dbReference>
<dbReference type="NCBIfam" id="TIGR01131">
    <property type="entry name" value="ATP_synt_6_or_A"/>
    <property type="match status" value="1"/>
</dbReference>
<dbReference type="CDD" id="cd00310">
    <property type="entry name" value="ATP-synt_Fo_a_6"/>
    <property type="match status" value="1"/>
</dbReference>
<feature type="transmembrane region" description="Helical" evidence="12">
    <location>
        <begin position="98"/>
        <end position="118"/>
    </location>
</feature>
<name>A0A343W8U3_9HEMI</name>
<dbReference type="SUPFAM" id="SSF81336">
    <property type="entry name" value="F1F0 ATP synthase subunit A"/>
    <property type="match status" value="1"/>
</dbReference>
<keyword evidence="13" id="KW-0496">Mitochondrion</keyword>
<keyword evidence="6" id="KW-0375">Hydrogen ion transport</keyword>
<proteinExistence type="inferred from homology"/>
<dbReference type="InterPro" id="IPR045083">
    <property type="entry name" value="ATP_synth_F0_asu_bact/mt"/>
</dbReference>
<gene>
    <name evidence="13" type="primary">ATP6</name>
</gene>
<evidence type="ECO:0000256" key="9">
    <source>
        <dbReference type="ARBA" id="ARBA00023136"/>
    </source>
</evidence>
<evidence type="ECO:0000256" key="8">
    <source>
        <dbReference type="ARBA" id="ARBA00023065"/>
    </source>
</evidence>
<dbReference type="GeneID" id="36937754"/>
<dbReference type="RefSeq" id="YP_009485647.1">
    <property type="nucleotide sequence ID" value="NC_037738.1"/>
</dbReference>
<feature type="transmembrane region" description="Helical" evidence="12">
    <location>
        <begin position="197"/>
        <end position="219"/>
    </location>
</feature>
<comment type="similarity">
    <text evidence="2">Belongs to the ATPase A chain family.</text>
</comment>